<evidence type="ECO:0000313" key="7">
    <source>
        <dbReference type="Proteomes" id="UP001589585"/>
    </source>
</evidence>
<dbReference type="CDD" id="cd13922">
    <property type="entry name" value="Azurin"/>
    <property type="match status" value="1"/>
</dbReference>
<name>A0ABV5FBV6_9FLAO</name>
<dbReference type="SUPFAM" id="SSF49503">
    <property type="entry name" value="Cupredoxins"/>
    <property type="match status" value="1"/>
</dbReference>
<dbReference type="Pfam" id="PF00127">
    <property type="entry name" value="Copper-bind"/>
    <property type="match status" value="1"/>
</dbReference>
<dbReference type="EMBL" id="JBHMFC010000035">
    <property type="protein sequence ID" value="MFB9056923.1"/>
    <property type="molecule type" value="Genomic_DNA"/>
</dbReference>
<feature type="domain" description="Blue (type 1) copper" evidence="5">
    <location>
        <begin position="57"/>
        <end position="173"/>
    </location>
</feature>
<gene>
    <name evidence="6" type="primary">azu</name>
    <name evidence="6" type="ORF">ACFFU9_09230</name>
</gene>
<comment type="caution">
    <text evidence="6">The sequence shown here is derived from an EMBL/GenBank/DDBJ whole genome shotgun (WGS) entry which is preliminary data.</text>
</comment>
<dbReference type="Proteomes" id="UP001589585">
    <property type="component" value="Unassembled WGS sequence"/>
</dbReference>
<sequence>MKTLKYFVLCAFSAFTLMNCGGKEEKKKEGFSYDKKETAAPAPTSEADSNEANIVIAGDDVMKFDKSEIKVKAGQKVKLTLRHTGKLNKQVMGHNFVLLKKDVDLAAFAGKAAVASSNDYIPEGSTDVIAHTKTIGGGETTVIEFDAPAAGTYDFLCSFPGHYAMMKGKFIVE</sequence>
<evidence type="ECO:0000256" key="3">
    <source>
        <dbReference type="ARBA" id="ARBA00022982"/>
    </source>
</evidence>
<dbReference type="InterPro" id="IPR008972">
    <property type="entry name" value="Cupredoxin"/>
</dbReference>
<evidence type="ECO:0000256" key="1">
    <source>
        <dbReference type="ARBA" id="ARBA00022448"/>
    </source>
</evidence>
<protein>
    <submittedName>
        <fullName evidence="6">Azurin</fullName>
    </submittedName>
</protein>
<accession>A0ABV5FBV6</accession>
<evidence type="ECO:0000256" key="4">
    <source>
        <dbReference type="ARBA" id="ARBA00023008"/>
    </source>
</evidence>
<keyword evidence="3" id="KW-0249">Electron transport</keyword>
<organism evidence="6 7">
    <name type="scientific">Mariniflexile ostreae</name>
    <dbReference type="NCBI Taxonomy" id="1520892"/>
    <lineage>
        <taxon>Bacteria</taxon>
        <taxon>Pseudomonadati</taxon>
        <taxon>Bacteroidota</taxon>
        <taxon>Flavobacteriia</taxon>
        <taxon>Flavobacteriales</taxon>
        <taxon>Flavobacteriaceae</taxon>
        <taxon>Mariniflexile</taxon>
    </lineage>
</organism>
<reference evidence="6 7" key="1">
    <citation type="submission" date="2024-09" db="EMBL/GenBank/DDBJ databases">
        <authorList>
            <person name="Sun Q."/>
            <person name="Mori K."/>
        </authorList>
    </citation>
    <scope>NUCLEOTIDE SEQUENCE [LARGE SCALE GENOMIC DNA]</scope>
    <source>
        <strain evidence="6 7">CECT 8622</strain>
    </source>
</reference>
<dbReference type="PANTHER" id="PTHR38439">
    <property type="entry name" value="AURACYANIN-B"/>
    <property type="match status" value="1"/>
</dbReference>
<keyword evidence="1" id="KW-0813">Transport</keyword>
<evidence type="ECO:0000313" key="6">
    <source>
        <dbReference type="EMBL" id="MFB9056923.1"/>
    </source>
</evidence>
<proteinExistence type="predicted"/>
<dbReference type="NCBIfam" id="TIGR02695">
    <property type="entry name" value="azurin"/>
    <property type="match status" value="1"/>
</dbReference>
<keyword evidence="4" id="KW-0186">Copper</keyword>
<dbReference type="InterPro" id="IPR000923">
    <property type="entry name" value="BlueCu_1"/>
</dbReference>
<dbReference type="PANTHER" id="PTHR38439:SF2">
    <property type="entry name" value="OUTER MEMBRANE PROTEIN H.8"/>
    <property type="match status" value="1"/>
</dbReference>
<keyword evidence="7" id="KW-1185">Reference proteome</keyword>
<dbReference type="PROSITE" id="PS00196">
    <property type="entry name" value="COPPER_BLUE"/>
    <property type="match status" value="1"/>
</dbReference>
<dbReference type="InterPro" id="IPR050845">
    <property type="entry name" value="Cu-binding_ET"/>
</dbReference>
<dbReference type="Gene3D" id="2.60.40.420">
    <property type="entry name" value="Cupredoxins - blue copper proteins"/>
    <property type="match status" value="1"/>
</dbReference>
<evidence type="ECO:0000259" key="5">
    <source>
        <dbReference type="Pfam" id="PF00127"/>
    </source>
</evidence>
<evidence type="ECO:0000256" key="2">
    <source>
        <dbReference type="ARBA" id="ARBA00022723"/>
    </source>
</evidence>
<dbReference type="InterPro" id="IPR028871">
    <property type="entry name" value="BlueCu_1_BS"/>
</dbReference>
<keyword evidence="2" id="KW-0479">Metal-binding</keyword>
<dbReference type="InterPro" id="IPR014068">
    <property type="entry name" value="Azurin"/>
</dbReference>
<dbReference type="RefSeq" id="WP_379861136.1">
    <property type="nucleotide sequence ID" value="NZ_JBHMFC010000035.1"/>
</dbReference>